<comment type="subcellular location">
    <subcellularLocation>
        <location evidence="1">Membrane</location>
        <topology evidence="1">Multi-pass membrane protein</topology>
    </subcellularLocation>
</comment>
<dbReference type="Pfam" id="PF01226">
    <property type="entry name" value="Form_Nir_trans"/>
    <property type="match status" value="1"/>
</dbReference>
<keyword evidence="3 7" id="KW-0812">Transmembrane</keyword>
<name>A0A9X2ML01_9FIRM</name>
<evidence type="ECO:0000313" key="8">
    <source>
        <dbReference type="EMBL" id="MCR2045458.1"/>
    </source>
</evidence>
<feature type="transmembrane region" description="Helical" evidence="7">
    <location>
        <begin position="27"/>
        <end position="49"/>
    </location>
</feature>
<feature type="transmembrane region" description="Helical" evidence="7">
    <location>
        <begin position="153"/>
        <end position="172"/>
    </location>
</feature>
<dbReference type="GO" id="GO:0005886">
    <property type="term" value="C:plasma membrane"/>
    <property type="evidence" value="ECO:0007669"/>
    <property type="project" value="TreeGrafter"/>
</dbReference>
<dbReference type="FunFam" id="1.20.1080.10:FF:000011">
    <property type="entry name" value="Formate family transporter"/>
    <property type="match status" value="1"/>
</dbReference>
<keyword evidence="4 7" id="KW-1133">Transmembrane helix</keyword>
<dbReference type="InterPro" id="IPR000292">
    <property type="entry name" value="For/NO2_transpt"/>
</dbReference>
<reference evidence="8" key="1">
    <citation type="submission" date="2022-07" db="EMBL/GenBank/DDBJ databases">
        <title>Enhanced cultured diversity of the mouse gut microbiota enables custom-made synthetic communities.</title>
        <authorList>
            <person name="Afrizal A."/>
        </authorList>
    </citation>
    <scope>NUCLEOTIDE SEQUENCE</scope>
    <source>
        <strain evidence="8">DSM 29482</strain>
    </source>
</reference>
<dbReference type="PANTHER" id="PTHR30520:SF6">
    <property type="entry name" value="FORMATE_NITRATE FAMILY TRANSPORTER (EUROFUNG)"/>
    <property type="match status" value="1"/>
</dbReference>
<organism evidence="8 9">
    <name type="scientific">Anaerosalibacter massiliensis</name>
    <dbReference type="NCBI Taxonomy" id="1347392"/>
    <lineage>
        <taxon>Bacteria</taxon>
        <taxon>Bacillati</taxon>
        <taxon>Bacillota</taxon>
        <taxon>Tissierellia</taxon>
        <taxon>Tissierellales</taxon>
        <taxon>Sporanaerobacteraceae</taxon>
        <taxon>Anaerosalibacter</taxon>
    </lineage>
</organism>
<dbReference type="OrthoDB" id="9786493at2"/>
<protein>
    <submittedName>
        <fullName evidence="8">Formate/nitrite transporter family protein</fullName>
    </submittedName>
</protein>
<keyword evidence="2" id="KW-0813">Transport</keyword>
<feature type="transmembrane region" description="Helical" evidence="7">
    <location>
        <begin position="61"/>
        <end position="82"/>
    </location>
</feature>
<dbReference type="Proteomes" id="UP001142078">
    <property type="component" value="Unassembled WGS sequence"/>
</dbReference>
<accession>A0A9X2ML01</accession>
<comment type="similarity">
    <text evidence="6">Belongs to the FNT transporter (TC 1.A.16) family.</text>
</comment>
<sequence>MLRSDEIASKQIEIGVKKASLDNYKKVLLSIFAGMFIGFGAHGGLTVTQSLGNIDIGLSKFLGAAVFPVGLILVIIAGGELFTGNNLMALSLMNGKIKFKDMISSWILVYIGNYIGSVFLAYLVWKSGLVNESIKSLAISTAMSKVQIPFVQSLIRGFLCNILVVLAVWMASGSENFASKILSIWFPIMLFVLIGYEHSVANMFYISLGKFLGANISWKEMWLNNLIPVTIGNILGGGFFVSIVYYFVYVFKKEENKTHSYSEQLSYK</sequence>
<dbReference type="AlphaFoldDB" id="A0A9X2ML01"/>
<dbReference type="InterPro" id="IPR023271">
    <property type="entry name" value="Aquaporin-like"/>
</dbReference>
<feature type="transmembrane region" description="Helical" evidence="7">
    <location>
        <begin position="226"/>
        <end position="248"/>
    </location>
</feature>
<dbReference type="NCBIfam" id="TIGR00790">
    <property type="entry name" value="fnt"/>
    <property type="match status" value="1"/>
</dbReference>
<feature type="transmembrane region" description="Helical" evidence="7">
    <location>
        <begin position="103"/>
        <end position="125"/>
    </location>
</feature>
<dbReference type="PROSITE" id="PS01005">
    <property type="entry name" value="FORMATE_NITRITE_TP_1"/>
    <property type="match status" value="1"/>
</dbReference>
<keyword evidence="5 7" id="KW-0472">Membrane</keyword>
<keyword evidence="9" id="KW-1185">Reference proteome</keyword>
<dbReference type="Gene3D" id="1.20.1080.10">
    <property type="entry name" value="Glycerol uptake facilitator protein"/>
    <property type="match status" value="1"/>
</dbReference>
<dbReference type="PANTHER" id="PTHR30520">
    <property type="entry name" value="FORMATE TRANSPORTER-RELATED"/>
    <property type="match status" value="1"/>
</dbReference>
<dbReference type="RefSeq" id="WP_050069704.1">
    <property type="nucleotide sequence ID" value="NZ_CABKTM010000010.1"/>
</dbReference>
<dbReference type="EMBL" id="JANJZL010000018">
    <property type="protein sequence ID" value="MCR2045458.1"/>
    <property type="molecule type" value="Genomic_DNA"/>
</dbReference>
<evidence type="ECO:0000256" key="2">
    <source>
        <dbReference type="ARBA" id="ARBA00022448"/>
    </source>
</evidence>
<evidence type="ECO:0000256" key="6">
    <source>
        <dbReference type="ARBA" id="ARBA00049660"/>
    </source>
</evidence>
<evidence type="ECO:0000313" key="9">
    <source>
        <dbReference type="Proteomes" id="UP001142078"/>
    </source>
</evidence>
<dbReference type="GO" id="GO:0015499">
    <property type="term" value="F:formate transmembrane transporter activity"/>
    <property type="evidence" value="ECO:0007669"/>
    <property type="project" value="TreeGrafter"/>
</dbReference>
<dbReference type="InterPro" id="IPR024002">
    <property type="entry name" value="For/NO2_transpt_CS"/>
</dbReference>
<evidence type="ECO:0000256" key="7">
    <source>
        <dbReference type="SAM" id="Phobius"/>
    </source>
</evidence>
<evidence type="ECO:0000256" key="1">
    <source>
        <dbReference type="ARBA" id="ARBA00004141"/>
    </source>
</evidence>
<gene>
    <name evidence="8" type="ORF">NSA23_15260</name>
</gene>
<comment type="caution">
    <text evidence="8">The sequence shown here is derived from an EMBL/GenBank/DDBJ whole genome shotgun (WGS) entry which is preliminary data.</text>
</comment>
<feature type="transmembrane region" description="Helical" evidence="7">
    <location>
        <begin position="184"/>
        <end position="206"/>
    </location>
</feature>
<evidence type="ECO:0000256" key="3">
    <source>
        <dbReference type="ARBA" id="ARBA00022692"/>
    </source>
</evidence>
<proteinExistence type="inferred from homology"/>
<evidence type="ECO:0000256" key="5">
    <source>
        <dbReference type="ARBA" id="ARBA00023136"/>
    </source>
</evidence>
<evidence type="ECO:0000256" key="4">
    <source>
        <dbReference type="ARBA" id="ARBA00022989"/>
    </source>
</evidence>